<accession>A0A195CEI6</accession>
<organism evidence="8 9">
    <name type="scientific">Cyphomyrmex costatus</name>
    <dbReference type="NCBI Taxonomy" id="456900"/>
    <lineage>
        <taxon>Eukaryota</taxon>
        <taxon>Metazoa</taxon>
        <taxon>Ecdysozoa</taxon>
        <taxon>Arthropoda</taxon>
        <taxon>Hexapoda</taxon>
        <taxon>Insecta</taxon>
        <taxon>Pterygota</taxon>
        <taxon>Neoptera</taxon>
        <taxon>Endopterygota</taxon>
        <taxon>Hymenoptera</taxon>
        <taxon>Apocrita</taxon>
        <taxon>Aculeata</taxon>
        <taxon>Formicoidea</taxon>
        <taxon>Formicidae</taxon>
        <taxon>Myrmicinae</taxon>
        <taxon>Cyphomyrmex</taxon>
    </lineage>
</organism>
<evidence type="ECO:0000259" key="7">
    <source>
        <dbReference type="Pfam" id="PF03453"/>
    </source>
</evidence>
<sequence>MQTVKTTDAYNRILAKDIFLEADVPSHRTSAKDGYAMLASDGKVRTVIKARPMFAEFLFTPDTCVRVRSGDPIPKGANTVVTPKNVKILDKGNDNDYDYFNSNDKEYKIEILVELKINDNIRNAGYLIKGNRHILKQSTRIGRSELSILTLCGINTIGVITICVGVLSVRNKFENPFSRNTLNLGYIYDSNTIFLTSFLKENGFNYTDFGILNHQFDVIIKEMKNALNEVDVLVIMGLVKDKDTLKEILAHFKADIHFDCLDMKPGKSTTFATCMVNNKQKFLLCMSTNPANVPTVAHVVLLPLLNLMHNNCSKPITMLTRINSLELYLRPKFLWATVQWNEKETFSRASCLTNQDQNIMDYQKANALLMLPKRTLEMPKLECPAFVSAMFFGRK</sequence>
<evidence type="ECO:0000313" key="9">
    <source>
        <dbReference type="Proteomes" id="UP000078542"/>
    </source>
</evidence>
<dbReference type="InterPro" id="IPR005110">
    <property type="entry name" value="MoeA_linker/N"/>
</dbReference>
<dbReference type="EMBL" id="KQ977873">
    <property type="protein sequence ID" value="KYM99120.1"/>
    <property type="molecule type" value="Genomic_DNA"/>
</dbReference>
<proteinExistence type="inferred from homology"/>
<dbReference type="PANTHER" id="PTHR10192">
    <property type="entry name" value="MOLYBDOPTERIN BIOSYNTHESIS PROTEIN"/>
    <property type="match status" value="1"/>
</dbReference>
<dbReference type="GO" id="GO:0007529">
    <property type="term" value="P:establishment of synaptic specificity at neuromuscular junction"/>
    <property type="evidence" value="ECO:0007669"/>
    <property type="project" value="TreeGrafter"/>
</dbReference>
<dbReference type="GO" id="GO:0097112">
    <property type="term" value="P:gamma-aminobutyric acid receptor clustering"/>
    <property type="evidence" value="ECO:0007669"/>
    <property type="project" value="TreeGrafter"/>
</dbReference>
<dbReference type="GO" id="GO:0005829">
    <property type="term" value="C:cytosol"/>
    <property type="evidence" value="ECO:0007669"/>
    <property type="project" value="TreeGrafter"/>
</dbReference>
<dbReference type="InterPro" id="IPR036135">
    <property type="entry name" value="MoeA_linker/N_sf"/>
</dbReference>
<keyword evidence="5" id="KW-1133">Transmembrane helix</keyword>
<keyword evidence="4" id="KW-0500">Molybdenum</keyword>
<dbReference type="Gene3D" id="3.90.105.10">
    <property type="entry name" value="Molybdopterin biosynthesis moea protein, domain 2"/>
    <property type="match status" value="1"/>
</dbReference>
<dbReference type="InterPro" id="IPR038987">
    <property type="entry name" value="MoeA-like"/>
</dbReference>
<dbReference type="Proteomes" id="UP000078542">
    <property type="component" value="Unassembled WGS sequence"/>
</dbReference>
<evidence type="ECO:0000256" key="3">
    <source>
        <dbReference type="ARBA" id="ARBA00012509"/>
    </source>
</evidence>
<comment type="pathway">
    <text evidence="4">Cofactor biosynthesis; molybdopterin biosynthesis.</text>
</comment>
<evidence type="ECO:0000256" key="2">
    <source>
        <dbReference type="ARBA" id="ARBA00008339"/>
    </source>
</evidence>
<comment type="similarity">
    <text evidence="1">In the N-terminal section; belongs to the MoaB/Mog family.</text>
</comment>
<comment type="catalytic activity">
    <reaction evidence="4">
        <text>molybdopterin + ATP + H(+) = adenylyl-molybdopterin + diphosphate</text>
        <dbReference type="Rhea" id="RHEA:31331"/>
        <dbReference type="ChEBI" id="CHEBI:15378"/>
        <dbReference type="ChEBI" id="CHEBI:30616"/>
        <dbReference type="ChEBI" id="CHEBI:33019"/>
        <dbReference type="ChEBI" id="CHEBI:58698"/>
        <dbReference type="ChEBI" id="CHEBI:62727"/>
    </reaction>
</comment>
<comment type="similarity">
    <text evidence="2">In the C-terminal section; belongs to the MoeA family.</text>
</comment>
<dbReference type="SUPFAM" id="SSF53218">
    <property type="entry name" value="Molybdenum cofactor biosynthesis proteins"/>
    <property type="match status" value="1"/>
</dbReference>
<evidence type="ECO:0000313" key="8">
    <source>
        <dbReference type="EMBL" id="KYM99120.1"/>
    </source>
</evidence>
<comment type="catalytic activity">
    <reaction evidence="4">
        <text>adenylyl-molybdopterin + molybdate = Mo-molybdopterin + AMP + H(+)</text>
        <dbReference type="Rhea" id="RHEA:35047"/>
        <dbReference type="ChEBI" id="CHEBI:15378"/>
        <dbReference type="ChEBI" id="CHEBI:36264"/>
        <dbReference type="ChEBI" id="CHEBI:62727"/>
        <dbReference type="ChEBI" id="CHEBI:71302"/>
        <dbReference type="ChEBI" id="CHEBI:456215"/>
    </reaction>
</comment>
<comment type="cofactor">
    <cofactor evidence="4">
        <name>Mg(2+)</name>
        <dbReference type="ChEBI" id="CHEBI:18420"/>
    </cofactor>
</comment>
<dbReference type="Pfam" id="PF00994">
    <property type="entry name" value="MoCF_biosynth"/>
    <property type="match status" value="1"/>
</dbReference>
<dbReference type="GO" id="GO:0061599">
    <property type="term" value="F:molybdopterin molybdotransferase activity"/>
    <property type="evidence" value="ECO:0007669"/>
    <property type="project" value="UniProtKB-UniRule"/>
</dbReference>
<dbReference type="InterPro" id="IPR001453">
    <property type="entry name" value="MoaB/Mog_dom"/>
</dbReference>
<dbReference type="EC" id="2.7.7.75" evidence="3"/>
<protein>
    <recommendedName>
        <fullName evidence="3">molybdopterin adenylyltransferase</fullName>
        <ecNumber evidence="3">2.7.7.75</ecNumber>
    </recommendedName>
</protein>
<keyword evidence="5" id="KW-0812">Transmembrane</keyword>
<dbReference type="STRING" id="456900.A0A195CEI6"/>
<dbReference type="Gene3D" id="2.40.340.10">
    <property type="entry name" value="MoeA, C-terminal, domain IV"/>
    <property type="match status" value="1"/>
</dbReference>
<comment type="function">
    <text evidence="4">Catalyzes two steps in the biosynthesis of the molybdenum cofactor. In the first step, molybdopterin is adenylated. Subsequently, molybdate is inserted into adenylated molybdopterin and AMP is released.</text>
</comment>
<dbReference type="GO" id="GO:0006777">
    <property type="term" value="P:Mo-molybdopterin cofactor biosynthetic process"/>
    <property type="evidence" value="ECO:0007669"/>
    <property type="project" value="UniProtKB-UniRule"/>
</dbReference>
<dbReference type="Gene3D" id="3.40.980.10">
    <property type="entry name" value="MoaB/Mog-like domain"/>
    <property type="match status" value="1"/>
</dbReference>
<evidence type="ECO:0000256" key="5">
    <source>
        <dbReference type="SAM" id="Phobius"/>
    </source>
</evidence>
<dbReference type="GO" id="GO:0099634">
    <property type="term" value="C:postsynaptic specialization membrane"/>
    <property type="evidence" value="ECO:0007669"/>
    <property type="project" value="GOC"/>
</dbReference>
<comment type="similarity">
    <text evidence="4">Belongs to the MoeA family.</text>
</comment>
<dbReference type="GO" id="GO:0098970">
    <property type="term" value="P:postsynaptic neurotransmitter receptor diffusion trapping"/>
    <property type="evidence" value="ECO:0007669"/>
    <property type="project" value="TreeGrafter"/>
</dbReference>
<dbReference type="GO" id="GO:0072579">
    <property type="term" value="P:glycine receptor clustering"/>
    <property type="evidence" value="ECO:0007669"/>
    <property type="project" value="TreeGrafter"/>
</dbReference>
<dbReference type="GO" id="GO:0061598">
    <property type="term" value="F:molybdopterin adenylyltransferase activity"/>
    <property type="evidence" value="ECO:0007669"/>
    <property type="project" value="UniProtKB-UniRule"/>
</dbReference>
<keyword evidence="9" id="KW-1185">Reference proteome</keyword>
<evidence type="ECO:0000259" key="6">
    <source>
        <dbReference type="Pfam" id="PF00994"/>
    </source>
</evidence>
<keyword evidence="4" id="KW-0501">Molybdenum cofactor biosynthesis</keyword>
<keyword evidence="4" id="KW-0460">Magnesium</keyword>
<keyword evidence="4" id="KW-0479">Metal-binding</keyword>
<dbReference type="SUPFAM" id="SSF63882">
    <property type="entry name" value="MoeA N-terminal region -like"/>
    <property type="match status" value="1"/>
</dbReference>
<dbReference type="GO" id="GO:0030425">
    <property type="term" value="C:dendrite"/>
    <property type="evidence" value="ECO:0007669"/>
    <property type="project" value="TreeGrafter"/>
</dbReference>
<keyword evidence="4" id="KW-0808">Transferase</keyword>
<dbReference type="UniPathway" id="UPA00344"/>
<dbReference type="InterPro" id="IPR036688">
    <property type="entry name" value="MoeA_C_domain_IV_sf"/>
</dbReference>
<name>A0A195CEI6_9HYME</name>
<dbReference type="AlphaFoldDB" id="A0A195CEI6"/>
<dbReference type="Gene3D" id="2.170.190.11">
    <property type="entry name" value="Molybdopterin biosynthesis moea protein, domain 3"/>
    <property type="match status" value="1"/>
</dbReference>
<feature type="transmembrane region" description="Helical" evidence="5">
    <location>
        <begin position="146"/>
        <end position="169"/>
    </location>
</feature>
<feature type="domain" description="MoaB/Mog" evidence="6">
    <location>
        <begin position="181"/>
        <end position="305"/>
    </location>
</feature>
<reference evidence="8 9" key="1">
    <citation type="submission" date="2016-03" db="EMBL/GenBank/DDBJ databases">
        <title>Cyphomyrmex costatus WGS genome.</title>
        <authorList>
            <person name="Nygaard S."/>
            <person name="Hu H."/>
            <person name="Boomsma J."/>
            <person name="Zhang G."/>
        </authorList>
    </citation>
    <scope>NUCLEOTIDE SEQUENCE [LARGE SCALE GENOMIC DNA]</scope>
    <source>
        <strain evidence="8">MS0001</strain>
        <tissue evidence="8">Whole body</tissue>
    </source>
</reference>
<dbReference type="Pfam" id="PF03453">
    <property type="entry name" value="MoeA_N"/>
    <property type="match status" value="1"/>
</dbReference>
<evidence type="ECO:0000256" key="4">
    <source>
        <dbReference type="RuleBase" id="RU365090"/>
    </source>
</evidence>
<dbReference type="InterPro" id="IPR036425">
    <property type="entry name" value="MoaB/Mog-like_dom_sf"/>
</dbReference>
<evidence type="ECO:0000256" key="1">
    <source>
        <dbReference type="ARBA" id="ARBA00007589"/>
    </source>
</evidence>
<dbReference type="PANTHER" id="PTHR10192:SF5">
    <property type="entry name" value="GEPHYRIN"/>
    <property type="match status" value="1"/>
</dbReference>
<feature type="domain" description="MoeA N-terminal and linker" evidence="7">
    <location>
        <begin position="4"/>
        <end position="153"/>
    </location>
</feature>
<keyword evidence="5" id="KW-0472">Membrane</keyword>
<gene>
    <name evidence="8" type="ORF">ALC62_10089</name>
</gene>
<dbReference type="GO" id="GO:0005524">
    <property type="term" value="F:ATP binding"/>
    <property type="evidence" value="ECO:0007669"/>
    <property type="project" value="UniProtKB-UniRule"/>
</dbReference>
<dbReference type="GO" id="GO:0046872">
    <property type="term" value="F:metal ion binding"/>
    <property type="evidence" value="ECO:0007669"/>
    <property type="project" value="UniProtKB-UniRule"/>
</dbReference>